<sequence length="335" mass="34390">MTQTSTETKEAPAAPPRLLDNRQLRIAAGLVVVVGAAVALMYLFGGQPSGLLTQSLITGVLLGGVYALVSLGLTLIFGVLGIVNFAQGAMLTMSMYIVFFLATEWGLNLYLAAALTVPVMFGFGWLVQSTVLNRVMGDSTHERPLLVTLGLSLLIINVLLMVFGGRPVSVASPVEGSINVIGALVDVPRLIAFGGALAVAVALTLILRKTTLGLAIRAVAANDVGASLVGVNVKRIYAMTFGVGATCVAVAGGLMVSFTSLVPSAGEQFTTLAFVIVVLGGLGSIPGALVGGLFIGLVQTVGSLYLPGSGSLLLVFGIFLLVLFLRPQGLFGAKS</sequence>
<feature type="transmembrane region" description="Helical" evidence="9">
    <location>
        <begin position="274"/>
        <end position="298"/>
    </location>
</feature>
<comment type="similarity">
    <text evidence="8">Belongs to the binding-protein-dependent transport system permease family. LivHM subfamily.</text>
</comment>
<proteinExistence type="inferred from homology"/>
<dbReference type="PANTHER" id="PTHR11795">
    <property type="entry name" value="BRANCHED-CHAIN AMINO ACID TRANSPORT SYSTEM PERMEASE PROTEIN LIVH"/>
    <property type="match status" value="1"/>
</dbReference>
<name>A0ABQ2M5T1_9MICC</name>
<evidence type="ECO:0000256" key="6">
    <source>
        <dbReference type="ARBA" id="ARBA00022989"/>
    </source>
</evidence>
<feature type="transmembrane region" description="Helical" evidence="9">
    <location>
        <begin position="190"/>
        <end position="207"/>
    </location>
</feature>
<evidence type="ECO:0000313" key="11">
    <source>
        <dbReference type="Proteomes" id="UP000642509"/>
    </source>
</evidence>
<gene>
    <name evidence="10" type="ORF">GCM10010977_24030</name>
</gene>
<feature type="transmembrane region" description="Helical" evidence="9">
    <location>
        <begin position="56"/>
        <end position="78"/>
    </location>
</feature>
<feature type="transmembrane region" description="Helical" evidence="9">
    <location>
        <begin position="85"/>
        <end position="103"/>
    </location>
</feature>
<keyword evidence="11" id="KW-1185">Reference proteome</keyword>
<accession>A0ABQ2M5T1</accession>
<evidence type="ECO:0000256" key="2">
    <source>
        <dbReference type="ARBA" id="ARBA00022448"/>
    </source>
</evidence>
<keyword evidence="3" id="KW-1003">Cell membrane</keyword>
<keyword evidence="4 9" id="KW-0812">Transmembrane</keyword>
<comment type="subcellular location">
    <subcellularLocation>
        <location evidence="1">Cell membrane</location>
        <topology evidence="1">Multi-pass membrane protein</topology>
    </subcellularLocation>
</comment>
<evidence type="ECO:0000256" key="5">
    <source>
        <dbReference type="ARBA" id="ARBA00022970"/>
    </source>
</evidence>
<dbReference type="Proteomes" id="UP000642509">
    <property type="component" value="Unassembled WGS sequence"/>
</dbReference>
<keyword evidence="2" id="KW-0813">Transport</keyword>
<dbReference type="RefSeq" id="WP_229672626.1">
    <property type="nucleotide sequence ID" value="NZ_BAAAOU010000002.1"/>
</dbReference>
<evidence type="ECO:0000256" key="7">
    <source>
        <dbReference type="ARBA" id="ARBA00023136"/>
    </source>
</evidence>
<feature type="transmembrane region" description="Helical" evidence="9">
    <location>
        <begin position="144"/>
        <end position="163"/>
    </location>
</feature>
<reference evidence="11" key="1">
    <citation type="journal article" date="2019" name="Int. J. Syst. Evol. Microbiol.">
        <title>The Global Catalogue of Microorganisms (GCM) 10K type strain sequencing project: providing services to taxonomists for standard genome sequencing and annotation.</title>
        <authorList>
            <consortium name="The Broad Institute Genomics Platform"/>
            <consortium name="The Broad Institute Genome Sequencing Center for Infectious Disease"/>
            <person name="Wu L."/>
            <person name="Ma J."/>
        </authorList>
    </citation>
    <scope>NUCLEOTIDE SEQUENCE [LARGE SCALE GENOMIC DNA]</scope>
    <source>
        <strain evidence="11">CGMCC 1.7064</strain>
    </source>
</reference>
<keyword evidence="7 9" id="KW-0472">Membrane</keyword>
<evidence type="ECO:0000256" key="8">
    <source>
        <dbReference type="ARBA" id="ARBA00037998"/>
    </source>
</evidence>
<evidence type="ECO:0000256" key="4">
    <source>
        <dbReference type="ARBA" id="ARBA00022692"/>
    </source>
</evidence>
<keyword evidence="6 9" id="KW-1133">Transmembrane helix</keyword>
<dbReference type="PANTHER" id="PTHR11795:SF445">
    <property type="entry name" value="AMINO ACID ABC TRANSPORTER PERMEASE PROTEIN"/>
    <property type="match status" value="1"/>
</dbReference>
<evidence type="ECO:0000256" key="3">
    <source>
        <dbReference type="ARBA" id="ARBA00022475"/>
    </source>
</evidence>
<dbReference type="InterPro" id="IPR001851">
    <property type="entry name" value="ABC_transp_permease"/>
</dbReference>
<feature type="transmembrane region" description="Helical" evidence="9">
    <location>
        <begin position="109"/>
        <end position="132"/>
    </location>
</feature>
<dbReference type="CDD" id="cd06582">
    <property type="entry name" value="TM_PBP1_LivH_like"/>
    <property type="match status" value="1"/>
</dbReference>
<protein>
    <submittedName>
        <fullName evidence="10">Branched-chain amino acid ABC transporter permease</fullName>
    </submittedName>
</protein>
<feature type="transmembrane region" description="Helical" evidence="9">
    <location>
        <begin position="237"/>
        <end position="262"/>
    </location>
</feature>
<dbReference type="EMBL" id="BMLQ01000007">
    <property type="protein sequence ID" value="GGO47245.1"/>
    <property type="molecule type" value="Genomic_DNA"/>
</dbReference>
<feature type="transmembrane region" description="Helical" evidence="9">
    <location>
        <begin position="304"/>
        <end position="325"/>
    </location>
</feature>
<evidence type="ECO:0000256" key="9">
    <source>
        <dbReference type="SAM" id="Phobius"/>
    </source>
</evidence>
<evidence type="ECO:0000313" key="10">
    <source>
        <dbReference type="EMBL" id="GGO47245.1"/>
    </source>
</evidence>
<dbReference type="Pfam" id="PF02653">
    <property type="entry name" value="BPD_transp_2"/>
    <property type="match status" value="1"/>
</dbReference>
<comment type="caution">
    <text evidence="10">The sequence shown here is derived from an EMBL/GenBank/DDBJ whole genome shotgun (WGS) entry which is preliminary data.</text>
</comment>
<evidence type="ECO:0000256" key="1">
    <source>
        <dbReference type="ARBA" id="ARBA00004651"/>
    </source>
</evidence>
<organism evidence="10 11">
    <name type="scientific">Citricoccus zhacaiensis</name>
    <dbReference type="NCBI Taxonomy" id="489142"/>
    <lineage>
        <taxon>Bacteria</taxon>
        <taxon>Bacillati</taxon>
        <taxon>Actinomycetota</taxon>
        <taxon>Actinomycetes</taxon>
        <taxon>Micrococcales</taxon>
        <taxon>Micrococcaceae</taxon>
        <taxon>Citricoccus</taxon>
    </lineage>
</organism>
<dbReference type="InterPro" id="IPR052157">
    <property type="entry name" value="BCAA_transport_permease"/>
</dbReference>
<keyword evidence="5" id="KW-0029">Amino-acid transport</keyword>
<feature type="transmembrane region" description="Helical" evidence="9">
    <location>
        <begin position="26"/>
        <end position="44"/>
    </location>
</feature>